<feature type="compositionally biased region" description="Basic and acidic residues" evidence="1">
    <location>
        <begin position="10"/>
        <end position="24"/>
    </location>
</feature>
<comment type="caution">
    <text evidence="2">The sequence shown here is derived from an EMBL/GenBank/DDBJ whole genome shotgun (WGS) entry which is preliminary data.</text>
</comment>
<sequence>MTQHFVPVHSMRENRKSEESQLSEFDRDLPSILAPAASFGPYVNITGNPLPRIENRPDLKIVHVNGGVDALINGDDKPKRNDTSSRGTIFAALVLFLSALFNKIFDGFNRCRPVNGPPRQQEASFSAVELERIEEELRKTPKKTQKPNAPVY</sequence>
<dbReference type="EMBL" id="MNPL01017309">
    <property type="protein sequence ID" value="OQR70510.1"/>
    <property type="molecule type" value="Genomic_DNA"/>
</dbReference>
<feature type="region of interest" description="Disordered" evidence="1">
    <location>
        <begin position="1"/>
        <end position="24"/>
    </location>
</feature>
<proteinExistence type="predicted"/>
<keyword evidence="3" id="KW-1185">Reference proteome</keyword>
<reference evidence="2 3" key="1">
    <citation type="journal article" date="2017" name="Gigascience">
        <title>Draft genome of the honey bee ectoparasitic mite, Tropilaelaps mercedesae, is shaped by the parasitic life history.</title>
        <authorList>
            <person name="Dong X."/>
            <person name="Armstrong S.D."/>
            <person name="Xia D."/>
            <person name="Makepeace B.L."/>
            <person name="Darby A.C."/>
            <person name="Kadowaki T."/>
        </authorList>
    </citation>
    <scope>NUCLEOTIDE SEQUENCE [LARGE SCALE GENOMIC DNA]</scope>
    <source>
        <strain evidence="2">Wuxi-XJTLU</strain>
    </source>
</reference>
<gene>
    <name evidence="2" type="ORF">BIW11_11590</name>
</gene>
<evidence type="ECO:0000313" key="2">
    <source>
        <dbReference type="EMBL" id="OQR70510.1"/>
    </source>
</evidence>
<evidence type="ECO:0000256" key="1">
    <source>
        <dbReference type="SAM" id="MobiDB-lite"/>
    </source>
</evidence>
<evidence type="ECO:0000313" key="3">
    <source>
        <dbReference type="Proteomes" id="UP000192247"/>
    </source>
</evidence>
<accession>A0A1V9XAE1</accession>
<dbReference type="Proteomes" id="UP000192247">
    <property type="component" value="Unassembled WGS sequence"/>
</dbReference>
<protein>
    <submittedName>
        <fullName evidence="2">Uncharacterized protein</fullName>
    </submittedName>
</protein>
<organism evidence="2 3">
    <name type="scientific">Tropilaelaps mercedesae</name>
    <dbReference type="NCBI Taxonomy" id="418985"/>
    <lineage>
        <taxon>Eukaryota</taxon>
        <taxon>Metazoa</taxon>
        <taxon>Ecdysozoa</taxon>
        <taxon>Arthropoda</taxon>
        <taxon>Chelicerata</taxon>
        <taxon>Arachnida</taxon>
        <taxon>Acari</taxon>
        <taxon>Parasitiformes</taxon>
        <taxon>Mesostigmata</taxon>
        <taxon>Gamasina</taxon>
        <taxon>Dermanyssoidea</taxon>
        <taxon>Laelapidae</taxon>
        <taxon>Tropilaelaps</taxon>
    </lineage>
</organism>
<name>A0A1V9XAE1_9ACAR</name>
<dbReference type="InParanoid" id="A0A1V9XAE1"/>
<dbReference type="AlphaFoldDB" id="A0A1V9XAE1"/>
<dbReference type="OrthoDB" id="10417338at2759"/>